<dbReference type="EMBL" id="RYZS01000002">
    <property type="protein sequence ID" value="RVU93232.1"/>
    <property type="molecule type" value="Genomic_DNA"/>
</dbReference>
<dbReference type="PROSITE" id="PS01043">
    <property type="entry name" value="TRANSPOSASE_IS30"/>
    <property type="match status" value="1"/>
</dbReference>
<evidence type="ECO:0000313" key="4">
    <source>
        <dbReference type="EMBL" id="RVU93232.1"/>
    </source>
</evidence>
<proteinExistence type="inferred from homology"/>
<dbReference type="Proteomes" id="UP000288388">
    <property type="component" value="Unassembled WGS sequence"/>
</dbReference>
<accession>A0A437UHX7</accession>
<evidence type="ECO:0000256" key="2">
    <source>
        <dbReference type="ARBA" id="ARBA00006363"/>
    </source>
</evidence>
<name>A0A437UHX7_ENTAV</name>
<organism evidence="4 5">
    <name type="scientific">Enterococcus avium</name>
    <name type="common">Streptococcus avium</name>
    <dbReference type="NCBI Taxonomy" id="33945"/>
    <lineage>
        <taxon>Bacteria</taxon>
        <taxon>Bacillati</taxon>
        <taxon>Bacillota</taxon>
        <taxon>Bacilli</taxon>
        <taxon>Lactobacillales</taxon>
        <taxon>Enterococcaceae</taxon>
        <taxon>Enterococcus</taxon>
    </lineage>
</organism>
<evidence type="ECO:0000313" key="5">
    <source>
        <dbReference type="Proteomes" id="UP000288388"/>
    </source>
</evidence>
<dbReference type="InterPro" id="IPR012337">
    <property type="entry name" value="RNaseH-like_sf"/>
</dbReference>
<dbReference type="Gene3D" id="3.30.420.10">
    <property type="entry name" value="Ribonuclease H-like superfamily/Ribonuclease H"/>
    <property type="match status" value="1"/>
</dbReference>
<comment type="function">
    <text evidence="1">Required for the transposition of the insertion element.</text>
</comment>
<comment type="caution">
    <text evidence="4">The sequence shown here is derived from an EMBL/GenBank/DDBJ whole genome shotgun (WGS) entry which is preliminary data.</text>
</comment>
<dbReference type="GO" id="GO:0015074">
    <property type="term" value="P:DNA integration"/>
    <property type="evidence" value="ECO:0007669"/>
    <property type="project" value="InterPro"/>
</dbReference>
<dbReference type="InterPro" id="IPR053392">
    <property type="entry name" value="Transposase_IS30-like"/>
</dbReference>
<dbReference type="InterPro" id="IPR001584">
    <property type="entry name" value="Integrase_cat-core"/>
</dbReference>
<reference evidence="4 5" key="1">
    <citation type="submission" date="2018-12" db="EMBL/GenBank/DDBJ databases">
        <title>A novel vanA-carrying plasmid in a clinical isolate of Enterococcus avium.</title>
        <authorList>
            <person name="Bernasconi O.J."/>
            <person name="Luzzaro F."/>
            <person name="Endimiani A."/>
        </authorList>
    </citation>
    <scope>NUCLEOTIDE SEQUENCE [LARGE SCALE GENOMIC DNA]</scope>
    <source>
        <strain evidence="4 5">LC0559/18</strain>
    </source>
</reference>
<dbReference type="GO" id="GO:0004803">
    <property type="term" value="F:transposase activity"/>
    <property type="evidence" value="ECO:0007669"/>
    <property type="project" value="InterPro"/>
</dbReference>
<dbReference type="GO" id="GO:0005829">
    <property type="term" value="C:cytosol"/>
    <property type="evidence" value="ECO:0007669"/>
    <property type="project" value="TreeGrafter"/>
</dbReference>
<dbReference type="PANTHER" id="PTHR10948:SF23">
    <property type="entry name" value="TRANSPOSASE INSI FOR INSERTION SEQUENCE ELEMENT IS30A-RELATED"/>
    <property type="match status" value="1"/>
</dbReference>
<dbReference type="NCBIfam" id="NF033563">
    <property type="entry name" value="transpos_IS30"/>
    <property type="match status" value="1"/>
</dbReference>
<dbReference type="InterPro" id="IPR001598">
    <property type="entry name" value="Transposase_IS30_CS"/>
</dbReference>
<dbReference type="PANTHER" id="PTHR10948">
    <property type="entry name" value="TRANSPOSASE"/>
    <property type="match status" value="1"/>
</dbReference>
<dbReference type="SUPFAM" id="SSF53098">
    <property type="entry name" value="Ribonuclease H-like"/>
    <property type="match status" value="1"/>
</dbReference>
<evidence type="ECO:0000256" key="1">
    <source>
        <dbReference type="ARBA" id="ARBA00002190"/>
    </source>
</evidence>
<dbReference type="InterPro" id="IPR051917">
    <property type="entry name" value="Transposase-Integrase"/>
</dbReference>
<comment type="similarity">
    <text evidence="2">Belongs to the transposase IS30 family.</text>
</comment>
<dbReference type="PROSITE" id="PS50994">
    <property type="entry name" value="INTEGRASE"/>
    <property type="match status" value="1"/>
</dbReference>
<dbReference type="InterPro" id="IPR036397">
    <property type="entry name" value="RNaseH_sf"/>
</dbReference>
<dbReference type="GO" id="GO:0006313">
    <property type="term" value="P:DNA transposition"/>
    <property type="evidence" value="ECO:0007669"/>
    <property type="project" value="InterPro"/>
</dbReference>
<gene>
    <name evidence="4" type="ORF">EK398_22685</name>
</gene>
<protein>
    <submittedName>
        <fullName evidence="4">IS30 family transposase</fullName>
    </submittedName>
</protein>
<dbReference type="GO" id="GO:0003677">
    <property type="term" value="F:DNA binding"/>
    <property type="evidence" value="ECO:0007669"/>
    <property type="project" value="InterPro"/>
</dbReference>
<dbReference type="AlphaFoldDB" id="A0A437UHX7"/>
<evidence type="ECO:0000259" key="3">
    <source>
        <dbReference type="PROSITE" id="PS50994"/>
    </source>
</evidence>
<sequence>MSQYHHLTILERERIFWCLFSDVDRSKIAIPFSRKSAEKESCLLSEKMIELLSSIPIPNKVVKTITPDRGKEFSNHFAVTEALNNVPFYFPDPHAPWQRGTNENTNGLIREYLPKSKEMDTVDDSVIYRMVEKLNSRPRKCLGWKTPYEVFFNKVLHLI</sequence>
<feature type="domain" description="Integrase catalytic" evidence="3">
    <location>
        <begin position="1"/>
        <end position="155"/>
    </location>
</feature>